<dbReference type="InterPro" id="IPR002912">
    <property type="entry name" value="ACT_dom"/>
</dbReference>
<reference evidence="12 13" key="1">
    <citation type="submission" date="2015-03" db="EMBL/GenBank/DDBJ databases">
        <title>Genome assembly of Sandaracinus amylolyticus DSM 53668.</title>
        <authorList>
            <person name="Sharma G."/>
            <person name="Subramanian S."/>
        </authorList>
    </citation>
    <scope>NUCLEOTIDE SEQUENCE [LARGE SCALE GENOMIC DNA]</scope>
    <source>
        <strain evidence="12 13">DSM 53668</strain>
    </source>
</reference>
<evidence type="ECO:0000256" key="7">
    <source>
        <dbReference type="ARBA" id="ARBA00047848"/>
    </source>
</evidence>
<keyword evidence="4 9" id="KW-0057">Aromatic amino acid biosynthesis</keyword>
<dbReference type="KEGG" id="samy:DB32_003753"/>
<evidence type="ECO:0000256" key="8">
    <source>
        <dbReference type="PIRSR" id="PIRSR001500-2"/>
    </source>
</evidence>
<evidence type="ECO:0000256" key="5">
    <source>
        <dbReference type="ARBA" id="ARBA00023222"/>
    </source>
</evidence>
<sequence length="375" mass="40472">MAQIRAALEQADADLVAALDARARAVRGYVALRERDPEGYHVLPNAAEVLTRVRELRREFPENGLEPVVREVLGVCAAMIAPVQVAVLGPEAGLTHLAARRWFGSQAEVRAMANVTDVFAEIDRGRAAHAVVPFETSTDGALSATLSCLVETHAKVIGEVSAVNAWHLWSRTGNAGDVEKIYGAATTIAACERTLKAEFPRATLLDVRSGVVAAQLALEDHGAAALGSELLGELGTTLRIGSERPAPMRTERGSERPVADTLRLVRKHVEDDPGATTRFVVLGQQQPRRTGADRTMIVLALSEDPGSLYAALQPFAERGINLTRLESRPARSSAWRLVFFVELDGHGSDRAVLTAIDEVKARARHLKVLGSYPRP</sequence>
<keyword evidence="3 9" id="KW-0028">Amino-acid biosynthesis</keyword>
<dbReference type="PANTHER" id="PTHR21022:SF19">
    <property type="entry name" value="PREPHENATE DEHYDRATASE-RELATED"/>
    <property type="match status" value="1"/>
</dbReference>
<dbReference type="Gene3D" id="3.30.70.260">
    <property type="match status" value="1"/>
</dbReference>
<accession>A0A0F6SFA5</accession>
<feature type="domain" description="Prephenate dehydratase" evidence="10">
    <location>
        <begin position="84"/>
        <end position="284"/>
    </location>
</feature>
<evidence type="ECO:0000256" key="4">
    <source>
        <dbReference type="ARBA" id="ARBA00023141"/>
    </source>
</evidence>
<evidence type="ECO:0000256" key="6">
    <source>
        <dbReference type="ARBA" id="ARBA00023239"/>
    </source>
</evidence>
<evidence type="ECO:0000256" key="1">
    <source>
        <dbReference type="ARBA" id="ARBA00004741"/>
    </source>
</evidence>
<dbReference type="InterPro" id="IPR045865">
    <property type="entry name" value="ACT-like_dom_sf"/>
</dbReference>
<dbReference type="Proteomes" id="UP000034883">
    <property type="component" value="Chromosome"/>
</dbReference>
<dbReference type="SUPFAM" id="SSF55021">
    <property type="entry name" value="ACT-like"/>
    <property type="match status" value="1"/>
</dbReference>
<dbReference type="Gene3D" id="3.40.190.10">
    <property type="entry name" value="Periplasmic binding protein-like II"/>
    <property type="match status" value="2"/>
</dbReference>
<dbReference type="PROSITE" id="PS00858">
    <property type="entry name" value="PREPHENATE_DEHYDR_2"/>
    <property type="match status" value="1"/>
</dbReference>
<organism evidence="12 13">
    <name type="scientific">Sandaracinus amylolyticus</name>
    <dbReference type="NCBI Taxonomy" id="927083"/>
    <lineage>
        <taxon>Bacteria</taxon>
        <taxon>Pseudomonadati</taxon>
        <taxon>Myxococcota</taxon>
        <taxon>Polyangia</taxon>
        <taxon>Polyangiales</taxon>
        <taxon>Sandaracinaceae</taxon>
        <taxon>Sandaracinus</taxon>
    </lineage>
</organism>
<dbReference type="GO" id="GO:0009094">
    <property type="term" value="P:L-phenylalanine biosynthetic process"/>
    <property type="evidence" value="ECO:0007669"/>
    <property type="project" value="UniProtKB-UniPathway"/>
</dbReference>
<dbReference type="Pfam" id="PF00800">
    <property type="entry name" value="PDT"/>
    <property type="match status" value="1"/>
</dbReference>
<evidence type="ECO:0000256" key="9">
    <source>
        <dbReference type="RuleBase" id="RU361254"/>
    </source>
</evidence>
<comment type="catalytic activity">
    <reaction evidence="7 9">
        <text>prephenate + H(+) = 3-phenylpyruvate + CO2 + H2O</text>
        <dbReference type="Rhea" id="RHEA:21648"/>
        <dbReference type="ChEBI" id="CHEBI:15377"/>
        <dbReference type="ChEBI" id="CHEBI:15378"/>
        <dbReference type="ChEBI" id="CHEBI:16526"/>
        <dbReference type="ChEBI" id="CHEBI:18005"/>
        <dbReference type="ChEBI" id="CHEBI:29934"/>
        <dbReference type="EC" id="4.2.1.51"/>
    </reaction>
</comment>
<feature type="domain" description="ACT" evidence="11">
    <location>
        <begin position="296"/>
        <end position="373"/>
    </location>
</feature>
<dbReference type="SUPFAM" id="SSF53850">
    <property type="entry name" value="Periplasmic binding protein-like II"/>
    <property type="match status" value="1"/>
</dbReference>
<dbReference type="AlphaFoldDB" id="A0A0F6SFA5"/>
<evidence type="ECO:0000313" key="12">
    <source>
        <dbReference type="EMBL" id="AKF06604.1"/>
    </source>
</evidence>
<dbReference type="GO" id="GO:0004664">
    <property type="term" value="F:prephenate dehydratase activity"/>
    <property type="evidence" value="ECO:0007669"/>
    <property type="project" value="UniProtKB-UniRule"/>
</dbReference>
<dbReference type="UniPathway" id="UPA00121">
    <property type="reaction ID" value="UER00345"/>
</dbReference>
<dbReference type="Pfam" id="PF01842">
    <property type="entry name" value="ACT"/>
    <property type="match status" value="1"/>
</dbReference>
<keyword evidence="13" id="KW-1185">Reference proteome</keyword>
<dbReference type="GO" id="GO:0005737">
    <property type="term" value="C:cytoplasm"/>
    <property type="evidence" value="ECO:0007669"/>
    <property type="project" value="TreeGrafter"/>
</dbReference>
<dbReference type="InterPro" id="IPR001086">
    <property type="entry name" value="Preph_deHydtase"/>
</dbReference>
<dbReference type="PROSITE" id="PS51671">
    <property type="entry name" value="ACT"/>
    <property type="match status" value="1"/>
</dbReference>
<dbReference type="InterPro" id="IPR018528">
    <property type="entry name" value="Preph_deHydtase_CS"/>
</dbReference>
<dbReference type="CDD" id="cd04905">
    <property type="entry name" value="ACT_CM-PDT"/>
    <property type="match status" value="1"/>
</dbReference>
<dbReference type="EC" id="4.2.1.51" evidence="2 9"/>
<dbReference type="PROSITE" id="PS51171">
    <property type="entry name" value="PREPHENATE_DEHYDR_3"/>
    <property type="match status" value="1"/>
</dbReference>
<protein>
    <recommendedName>
        <fullName evidence="2 9">Prephenate dehydratase</fullName>
        <shortName evidence="9">PDT</shortName>
        <ecNumber evidence="2 9">4.2.1.51</ecNumber>
    </recommendedName>
</protein>
<dbReference type="EMBL" id="CP011125">
    <property type="protein sequence ID" value="AKF06604.1"/>
    <property type="molecule type" value="Genomic_DNA"/>
</dbReference>
<dbReference type="PIRSF" id="PIRSF001500">
    <property type="entry name" value="Chor_mut_pdt_Ppr"/>
    <property type="match status" value="1"/>
</dbReference>
<evidence type="ECO:0000313" key="13">
    <source>
        <dbReference type="Proteomes" id="UP000034883"/>
    </source>
</evidence>
<name>A0A0F6SFA5_9BACT</name>
<evidence type="ECO:0000256" key="2">
    <source>
        <dbReference type="ARBA" id="ARBA00013147"/>
    </source>
</evidence>
<dbReference type="STRING" id="927083.DB32_003753"/>
<evidence type="ECO:0000259" key="11">
    <source>
        <dbReference type="PROSITE" id="PS51671"/>
    </source>
</evidence>
<evidence type="ECO:0000256" key="3">
    <source>
        <dbReference type="ARBA" id="ARBA00022605"/>
    </source>
</evidence>
<gene>
    <name evidence="9" type="primary">pheA</name>
    <name evidence="12" type="ORF">DB32_003753</name>
</gene>
<keyword evidence="6 9" id="KW-0456">Lyase</keyword>
<proteinExistence type="predicted"/>
<dbReference type="PANTHER" id="PTHR21022">
    <property type="entry name" value="PREPHENATE DEHYDRATASE P PROTEIN"/>
    <property type="match status" value="1"/>
</dbReference>
<dbReference type="InterPro" id="IPR008242">
    <property type="entry name" value="Chor_mutase/pphenate_deHydtase"/>
</dbReference>
<evidence type="ECO:0000259" key="10">
    <source>
        <dbReference type="PROSITE" id="PS51171"/>
    </source>
</evidence>
<feature type="site" description="Essential for prephenate dehydratase activity" evidence="8">
    <location>
        <position position="277"/>
    </location>
</feature>
<comment type="pathway">
    <text evidence="1 9">Amino-acid biosynthesis; L-phenylalanine biosynthesis; phenylpyruvate from prephenate: step 1/1.</text>
</comment>
<keyword evidence="5 9" id="KW-0584">Phenylalanine biosynthesis</keyword>